<dbReference type="AlphaFoldDB" id="A0A895XUX4"/>
<dbReference type="SFLD" id="SFLDG01082">
    <property type="entry name" value="B12-binding_domain_containing"/>
    <property type="match status" value="1"/>
</dbReference>
<dbReference type="InterPro" id="IPR004559">
    <property type="entry name" value="HemW-like"/>
</dbReference>
<dbReference type="InterPro" id="IPR034505">
    <property type="entry name" value="Coproporphyrinogen-III_oxidase"/>
</dbReference>
<feature type="domain" description="Radical SAM core" evidence="4">
    <location>
        <begin position="24"/>
        <end position="262"/>
    </location>
</feature>
<dbReference type="InterPro" id="IPR006638">
    <property type="entry name" value="Elp3/MiaA/NifB-like_rSAM"/>
</dbReference>
<dbReference type="SFLD" id="SFLDG01065">
    <property type="entry name" value="anaerobic_coproporphyrinogen-I"/>
    <property type="match status" value="2"/>
</dbReference>
<dbReference type="NCBIfam" id="TIGR00539">
    <property type="entry name" value="hemN_rel"/>
    <property type="match status" value="1"/>
</dbReference>
<organism evidence="5 6">
    <name type="scientific">Natronoglycomyces albus</name>
    <dbReference type="NCBI Taxonomy" id="2811108"/>
    <lineage>
        <taxon>Bacteria</taxon>
        <taxon>Bacillati</taxon>
        <taxon>Actinomycetota</taxon>
        <taxon>Actinomycetes</taxon>
        <taxon>Glycomycetales</taxon>
        <taxon>Glycomycetaceae</taxon>
        <taxon>Natronoglycomyces</taxon>
    </lineage>
</organism>
<dbReference type="PROSITE" id="PS51918">
    <property type="entry name" value="RADICAL_SAM"/>
    <property type="match status" value="1"/>
</dbReference>
<evidence type="ECO:0000256" key="3">
    <source>
        <dbReference type="RuleBase" id="RU364116"/>
    </source>
</evidence>
<dbReference type="GO" id="GO:0006779">
    <property type="term" value="P:porphyrin-containing compound biosynthetic process"/>
    <property type="evidence" value="ECO:0007669"/>
    <property type="project" value="InterPro"/>
</dbReference>
<dbReference type="Gene3D" id="3.80.30.20">
    <property type="entry name" value="tm_1862 like domain"/>
    <property type="match status" value="1"/>
</dbReference>
<dbReference type="SUPFAM" id="SSF102114">
    <property type="entry name" value="Radical SAM enzymes"/>
    <property type="match status" value="1"/>
</dbReference>
<evidence type="ECO:0000256" key="1">
    <source>
        <dbReference type="ARBA" id="ARBA00006100"/>
    </source>
</evidence>
<evidence type="ECO:0000313" key="6">
    <source>
        <dbReference type="Proteomes" id="UP000662939"/>
    </source>
</evidence>
<protein>
    <recommendedName>
        <fullName evidence="2 3">Heme chaperone HemW</fullName>
    </recommendedName>
</protein>
<dbReference type="KEGG" id="nav:JQS30_11870"/>
<dbReference type="GO" id="GO:0046872">
    <property type="term" value="F:metal ion binding"/>
    <property type="evidence" value="ECO:0007669"/>
    <property type="project" value="UniProtKB-UniRule"/>
</dbReference>
<evidence type="ECO:0000259" key="4">
    <source>
        <dbReference type="PROSITE" id="PS51918"/>
    </source>
</evidence>
<name>A0A895XUX4_9ACTN</name>
<dbReference type="SFLD" id="SFLDF00288">
    <property type="entry name" value="HemN-like__clustered_with_nucl"/>
    <property type="match status" value="1"/>
</dbReference>
<keyword evidence="3" id="KW-0411">Iron-sulfur</keyword>
<keyword evidence="6" id="KW-1185">Reference proteome</keyword>
<dbReference type="EMBL" id="CP070496">
    <property type="protein sequence ID" value="QSB07069.1"/>
    <property type="molecule type" value="Genomic_DNA"/>
</dbReference>
<gene>
    <name evidence="5" type="ORF">JQS30_11870</name>
</gene>
<dbReference type="PANTHER" id="PTHR13932">
    <property type="entry name" value="COPROPORPHYRINIGEN III OXIDASE"/>
    <property type="match status" value="1"/>
</dbReference>
<dbReference type="SMART" id="SM00729">
    <property type="entry name" value="Elp3"/>
    <property type="match status" value="1"/>
</dbReference>
<keyword evidence="3" id="KW-0143">Chaperone</keyword>
<dbReference type="GO" id="GO:0005737">
    <property type="term" value="C:cytoplasm"/>
    <property type="evidence" value="ECO:0007669"/>
    <property type="project" value="UniProtKB-SubCell"/>
</dbReference>
<evidence type="ECO:0000256" key="2">
    <source>
        <dbReference type="ARBA" id="ARBA00017228"/>
    </source>
</evidence>
<keyword evidence="3" id="KW-0949">S-adenosyl-L-methionine</keyword>
<sequence>MSNPAGGQKPLGPDWLSSAAASPEVSSAGFGFYVHVPFCASRCGYCDFNTYTATELGPGVSREAYAQQVRAEIRLAAARFPTVPKVDTVFFGGGTPTLLPAGDLVAILGEIRDQFGLAADAEVTTEANPESVSADYLRQLRQGGFTRLSLGMQSTASHVLTILDRQHSPQRALDAVGWARSAGFDHVSLDLIYGTPGETAADFENTLRAVIDSGVDHVSAYALIIEQGTALARRVRRNEVPQPSDDVAADRYLAAEKLLTQAGFTWYEVSNWARSDSDHCRHNLQYWRGGHWWGAGPGAHSSLPGVRWWNVKHPARYAAALSESRLPIEDHESLTVDDQYLETVMLRTRLRDGMRVSSLREDGIAAARQVVADGLADADAFEEGTIQLTLPGRLLADAVIRDLTT</sequence>
<proteinExistence type="inferred from homology"/>
<dbReference type="GO" id="GO:0004109">
    <property type="term" value="F:coproporphyrinogen oxidase activity"/>
    <property type="evidence" value="ECO:0007669"/>
    <property type="project" value="InterPro"/>
</dbReference>
<keyword evidence="3" id="KW-0004">4Fe-4S</keyword>
<dbReference type="GO" id="GO:0051539">
    <property type="term" value="F:4 iron, 4 sulfur cluster binding"/>
    <property type="evidence" value="ECO:0007669"/>
    <property type="project" value="UniProtKB-UniRule"/>
</dbReference>
<comment type="similarity">
    <text evidence="1">Belongs to the anaerobic coproporphyrinogen-III oxidase family. HemW subfamily.</text>
</comment>
<reference evidence="5" key="1">
    <citation type="submission" date="2021-02" db="EMBL/GenBank/DDBJ databases">
        <title>Natronoglycomyces albus gen. nov., sp. nov, a haloalkaliphilic actinobacterium from a soda solonchak soil.</title>
        <authorList>
            <person name="Sorokin D.Y."/>
            <person name="Khijniak T.V."/>
            <person name="Zakharycheva A.P."/>
            <person name="Boueva O.V."/>
            <person name="Ariskina E.V."/>
            <person name="Hahnke R.L."/>
            <person name="Bunk B."/>
            <person name="Sproer C."/>
            <person name="Schumann P."/>
            <person name="Evtushenko L.I."/>
            <person name="Kublanov I.V."/>
        </authorList>
    </citation>
    <scope>NUCLEOTIDE SEQUENCE</scope>
    <source>
        <strain evidence="5">DSM 106290</strain>
    </source>
</reference>
<dbReference type="InterPro" id="IPR007197">
    <property type="entry name" value="rSAM"/>
</dbReference>
<dbReference type="PANTHER" id="PTHR13932:SF5">
    <property type="entry name" value="RADICAL S-ADENOSYL METHIONINE DOMAIN-CONTAINING PROTEIN 1, MITOCHONDRIAL"/>
    <property type="match status" value="1"/>
</dbReference>
<evidence type="ECO:0000313" key="5">
    <source>
        <dbReference type="EMBL" id="QSB07069.1"/>
    </source>
</evidence>
<keyword evidence="3" id="KW-0479">Metal-binding</keyword>
<keyword evidence="3" id="KW-0408">Iron</keyword>
<accession>A0A895XUX4</accession>
<dbReference type="SFLD" id="SFLDS00029">
    <property type="entry name" value="Radical_SAM"/>
    <property type="match status" value="2"/>
</dbReference>
<keyword evidence="3" id="KW-0349">Heme</keyword>
<dbReference type="SFLD" id="SFLDF00562">
    <property type="entry name" value="HemN-like__clustered_with_heat"/>
    <property type="match status" value="1"/>
</dbReference>
<dbReference type="Pfam" id="PF04055">
    <property type="entry name" value="Radical_SAM"/>
    <property type="match status" value="1"/>
</dbReference>
<dbReference type="RefSeq" id="WP_213173074.1">
    <property type="nucleotide sequence ID" value="NZ_CP070496.1"/>
</dbReference>
<comment type="function">
    <text evidence="3">Probably acts as a heme chaperone, transferring heme to an unknown acceptor. Binds one molecule of heme per monomer, possibly covalently. Binds 1 [4Fe-4S] cluster. The cluster is coordinated with 3 cysteines and an exchangeable S-adenosyl-L-methionine.</text>
</comment>
<keyword evidence="3" id="KW-0963">Cytoplasm</keyword>
<dbReference type="InterPro" id="IPR058240">
    <property type="entry name" value="rSAM_sf"/>
</dbReference>
<dbReference type="CDD" id="cd01335">
    <property type="entry name" value="Radical_SAM"/>
    <property type="match status" value="1"/>
</dbReference>
<comment type="subcellular location">
    <subcellularLocation>
        <location evidence="3">Cytoplasm</location>
    </subcellularLocation>
</comment>
<dbReference type="Proteomes" id="UP000662939">
    <property type="component" value="Chromosome"/>
</dbReference>
<dbReference type="InterPro" id="IPR023404">
    <property type="entry name" value="rSAM_horseshoe"/>
</dbReference>